<dbReference type="GO" id="GO:0003677">
    <property type="term" value="F:DNA binding"/>
    <property type="evidence" value="ECO:0007669"/>
    <property type="project" value="InterPro"/>
</dbReference>
<feature type="domain" description="HTH cro/C1-type" evidence="1">
    <location>
        <begin position="20"/>
        <end position="80"/>
    </location>
</feature>
<gene>
    <name evidence="2" type="ORF">SAMN05216180_2271</name>
</gene>
<dbReference type="InterPro" id="IPR010982">
    <property type="entry name" value="Lambda_DNA-bd_dom_sf"/>
</dbReference>
<dbReference type="Pfam" id="PF13443">
    <property type="entry name" value="HTH_26"/>
    <property type="match status" value="1"/>
</dbReference>
<evidence type="ECO:0000313" key="2">
    <source>
        <dbReference type="EMBL" id="SEM97081.1"/>
    </source>
</evidence>
<protein>
    <submittedName>
        <fullName evidence="2">Putative transcriptional regulator</fullName>
    </submittedName>
</protein>
<dbReference type="SUPFAM" id="SSF47413">
    <property type="entry name" value="lambda repressor-like DNA-binding domains"/>
    <property type="match status" value="1"/>
</dbReference>
<reference evidence="2 3" key="1">
    <citation type="submission" date="2016-10" db="EMBL/GenBank/DDBJ databases">
        <authorList>
            <person name="de Groot N.N."/>
        </authorList>
    </citation>
    <scope>NUCLEOTIDE SEQUENCE [LARGE SCALE GENOMIC DNA]</scope>
    <source>
        <strain evidence="2 3">CGMCC 1.5070</strain>
    </source>
</reference>
<dbReference type="STRING" id="474960.SAMN05216180_2271"/>
<proteinExistence type="predicted"/>
<dbReference type="InterPro" id="IPR001387">
    <property type="entry name" value="Cro/C1-type_HTH"/>
</dbReference>
<dbReference type="AlphaFoldDB" id="A0A1H8CP96"/>
<dbReference type="Gene3D" id="1.10.260.40">
    <property type="entry name" value="lambda repressor-like DNA-binding domains"/>
    <property type="match status" value="1"/>
</dbReference>
<evidence type="ECO:0000259" key="1">
    <source>
        <dbReference type="Pfam" id="PF13443"/>
    </source>
</evidence>
<organism evidence="2 3">
    <name type="scientific">Hydrogenoanaerobacterium saccharovorans</name>
    <dbReference type="NCBI Taxonomy" id="474960"/>
    <lineage>
        <taxon>Bacteria</taxon>
        <taxon>Bacillati</taxon>
        <taxon>Bacillota</taxon>
        <taxon>Clostridia</taxon>
        <taxon>Eubacteriales</taxon>
        <taxon>Oscillospiraceae</taxon>
        <taxon>Hydrogenoanaerobacterium</taxon>
    </lineage>
</organism>
<evidence type="ECO:0000313" key="3">
    <source>
        <dbReference type="Proteomes" id="UP000199158"/>
    </source>
</evidence>
<dbReference type="EMBL" id="FOCG01000002">
    <property type="protein sequence ID" value="SEM97081.1"/>
    <property type="molecule type" value="Genomic_DNA"/>
</dbReference>
<sequence>MDIVDGLITIKDYGRIRLKFKEVMDSRGITRNRLATLIGARFEVADRLYAGTLEKLDLDILARVCCVLKCNVSDVLEFEEKNNGNNT</sequence>
<dbReference type="RefSeq" id="WP_242943153.1">
    <property type="nucleotide sequence ID" value="NZ_FOCG01000002.1"/>
</dbReference>
<keyword evidence="3" id="KW-1185">Reference proteome</keyword>
<dbReference type="Proteomes" id="UP000199158">
    <property type="component" value="Unassembled WGS sequence"/>
</dbReference>
<accession>A0A1H8CP96</accession>
<name>A0A1H8CP96_9FIRM</name>